<gene>
    <name evidence="1" type="ORF">SteCoe_31744</name>
</gene>
<organism evidence="1 2">
    <name type="scientific">Stentor coeruleus</name>
    <dbReference type="NCBI Taxonomy" id="5963"/>
    <lineage>
        <taxon>Eukaryota</taxon>
        <taxon>Sar</taxon>
        <taxon>Alveolata</taxon>
        <taxon>Ciliophora</taxon>
        <taxon>Postciliodesmatophora</taxon>
        <taxon>Heterotrichea</taxon>
        <taxon>Heterotrichida</taxon>
        <taxon>Stentoridae</taxon>
        <taxon>Stentor</taxon>
    </lineage>
</organism>
<evidence type="ECO:0000313" key="1">
    <source>
        <dbReference type="EMBL" id="OMJ70301.1"/>
    </source>
</evidence>
<proteinExistence type="predicted"/>
<dbReference type="EMBL" id="MPUH01001101">
    <property type="protein sequence ID" value="OMJ70301.1"/>
    <property type="molecule type" value="Genomic_DNA"/>
</dbReference>
<dbReference type="AlphaFoldDB" id="A0A1R2B0L1"/>
<accession>A0A1R2B0L1</accession>
<keyword evidence="2" id="KW-1185">Reference proteome</keyword>
<evidence type="ECO:0000313" key="2">
    <source>
        <dbReference type="Proteomes" id="UP000187209"/>
    </source>
</evidence>
<protein>
    <submittedName>
        <fullName evidence="1">Uncharacterized protein</fullName>
    </submittedName>
</protein>
<reference evidence="1 2" key="1">
    <citation type="submission" date="2016-11" db="EMBL/GenBank/DDBJ databases">
        <title>The macronuclear genome of Stentor coeruleus: a giant cell with tiny introns.</title>
        <authorList>
            <person name="Slabodnick M."/>
            <person name="Ruby J.G."/>
            <person name="Reiff S.B."/>
            <person name="Swart E.C."/>
            <person name="Gosai S."/>
            <person name="Prabakaran S."/>
            <person name="Witkowska E."/>
            <person name="Larue G.E."/>
            <person name="Fisher S."/>
            <person name="Freeman R.M."/>
            <person name="Gunawardena J."/>
            <person name="Chu W."/>
            <person name="Stover N.A."/>
            <person name="Gregory B.D."/>
            <person name="Nowacki M."/>
            <person name="Derisi J."/>
            <person name="Roy S.W."/>
            <person name="Marshall W.F."/>
            <person name="Sood P."/>
        </authorList>
    </citation>
    <scope>NUCLEOTIDE SEQUENCE [LARGE SCALE GENOMIC DNA]</scope>
    <source>
        <strain evidence="1">WM001</strain>
    </source>
</reference>
<comment type="caution">
    <text evidence="1">The sequence shown here is derived from an EMBL/GenBank/DDBJ whole genome shotgun (WGS) entry which is preliminary data.</text>
</comment>
<sequence>MDFGPGNIYYMLLEDTTQNYPSRVHFSRLVKVCEFNLDKKPKPDGENKISELRELAKKMENIDGGLKPSTNAYKAKIFLSGVLVDLKTGKSVQIPKNKLHVIVNDYYRQKRSVSRSPLLPEVKTTKGSRSAMIRKFDFKLPKIDRKKMSFN</sequence>
<dbReference type="Proteomes" id="UP000187209">
    <property type="component" value="Unassembled WGS sequence"/>
</dbReference>
<name>A0A1R2B0L1_9CILI</name>